<feature type="coiled-coil region" evidence="1">
    <location>
        <begin position="431"/>
        <end position="502"/>
    </location>
</feature>
<feature type="compositionally biased region" description="Basic and acidic residues" evidence="2">
    <location>
        <begin position="163"/>
        <end position="183"/>
    </location>
</feature>
<dbReference type="AlphaFoldDB" id="A0AAV1ITP3"/>
<organism evidence="3 4">
    <name type="scientific">Leptosia nina</name>
    <dbReference type="NCBI Taxonomy" id="320188"/>
    <lineage>
        <taxon>Eukaryota</taxon>
        <taxon>Metazoa</taxon>
        <taxon>Ecdysozoa</taxon>
        <taxon>Arthropoda</taxon>
        <taxon>Hexapoda</taxon>
        <taxon>Insecta</taxon>
        <taxon>Pterygota</taxon>
        <taxon>Neoptera</taxon>
        <taxon>Endopterygota</taxon>
        <taxon>Lepidoptera</taxon>
        <taxon>Glossata</taxon>
        <taxon>Ditrysia</taxon>
        <taxon>Papilionoidea</taxon>
        <taxon>Pieridae</taxon>
        <taxon>Pierinae</taxon>
        <taxon>Leptosia</taxon>
    </lineage>
</organism>
<evidence type="ECO:0000256" key="2">
    <source>
        <dbReference type="SAM" id="MobiDB-lite"/>
    </source>
</evidence>
<dbReference type="Proteomes" id="UP001497472">
    <property type="component" value="Unassembled WGS sequence"/>
</dbReference>
<evidence type="ECO:0000313" key="4">
    <source>
        <dbReference type="Proteomes" id="UP001497472"/>
    </source>
</evidence>
<protein>
    <submittedName>
        <fullName evidence="3">Uncharacterized protein</fullName>
    </submittedName>
</protein>
<feature type="region of interest" description="Disordered" evidence="2">
    <location>
        <begin position="163"/>
        <end position="186"/>
    </location>
</feature>
<evidence type="ECO:0000313" key="3">
    <source>
        <dbReference type="EMBL" id="CAK1540572.1"/>
    </source>
</evidence>
<dbReference type="EMBL" id="CAVLEF010000001">
    <property type="protein sequence ID" value="CAK1540572.1"/>
    <property type="molecule type" value="Genomic_DNA"/>
</dbReference>
<accession>A0AAV1ITP3</accession>
<keyword evidence="1" id="KW-0175">Coiled coil</keyword>
<keyword evidence="4" id="KW-1185">Reference proteome</keyword>
<name>A0AAV1ITP3_9NEOP</name>
<proteinExistence type="predicted"/>
<dbReference type="PANTHER" id="PTHR22028:SF5">
    <property type="entry name" value="COILED-COIL DOMAIN-CONTAINING PROTEIN 191"/>
    <property type="match status" value="1"/>
</dbReference>
<sequence length="691" mass="83489">MEELLNKDIFHDAELIKHGPDYKSADIYLRLQLRRNMAKDTHKHTSTIANGPKTLLKRKVFNNAYTVNRELAKMHTIFRKKRAKNNLIIKKQKSLFKNISSTIPTEVYRSRDTADSQYKMLQQEMNTFLEKSQEMYDLKVENEVDFKLIPKLKQDKYEFKTSMKPKVADRQDSQKKELNRQDNDESQQNIISKIEHEFSCKSNDLQSLLIMMTINSSYDNEKEISEDDISCKELESYPNLRDESGKVTVTNIDKTEISDYINVSSIKNVKFELRARYIERKYVQKWRQYIIRKNEKNSKFDRKATVNKFIDRLAKAKDSVKSTAEPIQKAKMNVRDYNSYHHRYRVQKHIIALQKAKLEQQNKVIEELKYNKIIEASRHSVDCMKEEVRKSYYELDKHLKPKIKCLTNELNIKEIEEPALILQCLKVPQFLQRMEARAREREEKHAIIRERRKQIEEERLRIKQQVELQRAEMDKEEKTKRIKELKEKRKQEKIENIRKKQHAERMRALIVMADFHYEKTLITKYGIRPFQRLIRIKHESVEKAKAHYTFQVKKNIFLQWMFYTEDMWFERNYIAVEHYRKRILSKTFNALKKNHYNYVLKNQVAEDYYDLYVTQLVFRKFREAVIVAKHESEIKWRKAVKYHNCNLLFKVFTCWRTLPAINALKREQETRKLKWRQKVLQVVPDYKPPED</sequence>
<evidence type="ECO:0000256" key="1">
    <source>
        <dbReference type="SAM" id="Coils"/>
    </source>
</evidence>
<dbReference type="InterPro" id="IPR052270">
    <property type="entry name" value="CACF_protein"/>
</dbReference>
<reference evidence="3 4" key="1">
    <citation type="submission" date="2023-11" db="EMBL/GenBank/DDBJ databases">
        <authorList>
            <person name="Okamura Y."/>
        </authorList>
    </citation>
    <scope>NUCLEOTIDE SEQUENCE [LARGE SCALE GENOMIC DNA]</scope>
</reference>
<comment type="caution">
    <text evidence="3">The sequence shown here is derived from an EMBL/GenBank/DDBJ whole genome shotgun (WGS) entry which is preliminary data.</text>
</comment>
<gene>
    <name evidence="3" type="ORF">LNINA_LOCUS614</name>
</gene>
<dbReference type="PANTHER" id="PTHR22028">
    <property type="entry name" value="SFI1 SPINDLE BODY DOMAIN-CONTAINING PROTEIN-RELATED"/>
    <property type="match status" value="1"/>
</dbReference>